<evidence type="ECO:0000313" key="6">
    <source>
        <dbReference type="EMBL" id="PQP95645.1"/>
    </source>
</evidence>
<evidence type="ECO:0000259" key="5">
    <source>
        <dbReference type="SMART" id="SM00499"/>
    </source>
</evidence>
<dbReference type="PANTHER" id="PTHR33122">
    <property type="entry name" value="LIPID BINDING PROTEIN-RELATED"/>
    <property type="match status" value="1"/>
</dbReference>
<evidence type="ECO:0000256" key="1">
    <source>
        <dbReference type="ARBA" id="ARBA00003211"/>
    </source>
</evidence>
<comment type="function">
    <text evidence="1">Plant non-specific lipid-transfer proteins transfer phospholipids as well as galactolipids across membranes. May play a role in wax or cutin deposition in the cell walls of expanding epidermal cells and certain secretory tissues.</text>
</comment>
<feature type="chain" id="PRO_5016441222" evidence="4">
    <location>
        <begin position="25"/>
        <end position="107"/>
    </location>
</feature>
<dbReference type="EMBL" id="PJQY01002212">
    <property type="protein sequence ID" value="PQP95645.1"/>
    <property type="molecule type" value="Genomic_DNA"/>
</dbReference>
<evidence type="ECO:0000313" key="7">
    <source>
        <dbReference type="Proteomes" id="UP000250321"/>
    </source>
</evidence>
<organism evidence="6 7">
    <name type="scientific">Prunus yedoensis var. nudiflora</name>
    <dbReference type="NCBI Taxonomy" id="2094558"/>
    <lineage>
        <taxon>Eukaryota</taxon>
        <taxon>Viridiplantae</taxon>
        <taxon>Streptophyta</taxon>
        <taxon>Embryophyta</taxon>
        <taxon>Tracheophyta</taxon>
        <taxon>Spermatophyta</taxon>
        <taxon>Magnoliopsida</taxon>
        <taxon>eudicotyledons</taxon>
        <taxon>Gunneridae</taxon>
        <taxon>Pentapetalae</taxon>
        <taxon>rosids</taxon>
        <taxon>fabids</taxon>
        <taxon>Rosales</taxon>
        <taxon>Rosaceae</taxon>
        <taxon>Amygdaloideae</taxon>
        <taxon>Amygdaleae</taxon>
        <taxon>Prunus</taxon>
    </lineage>
</organism>
<keyword evidence="7" id="KW-1185">Reference proteome</keyword>
<dbReference type="Gene3D" id="1.10.110.10">
    <property type="entry name" value="Plant lipid-transfer and hydrophobic proteins"/>
    <property type="match status" value="1"/>
</dbReference>
<dbReference type="Pfam" id="PF14368">
    <property type="entry name" value="LTP_2"/>
    <property type="match status" value="1"/>
</dbReference>
<keyword evidence="4" id="KW-0732">Signal</keyword>
<evidence type="ECO:0000256" key="2">
    <source>
        <dbReference type="ARBA" id="ARBA00022448"/>
    </source>
</evidence>
<evidence type="ECO:0000256" key="3">
    <source>
        <dbReference type="ARBA" id="ARBA00023121"/>
    </source>
</evidence>
<dbReference type="GO" id="GO:0009627">
    <property type="term" value="P:systemic acquired resistance"/>
    <property type="evidence" value="ECO:0007669"/>
    <property type="project" value="InterPro"/>
</dbReference>
<gene>
    <name evidence="6" type="ORF">Pyn_35856</name>
</gene>
<dbReference type="GO" id="GO:0005504">
    <property type="term" value="F:fatty acid binding"/>
    <property type="evidence" value="ECO:0007669"/>
    <property type="project" value="InterPro"/>
</dbReference>
<dbReference type="InterPro" id="IPR044741">
    <property type="entry name" value="NsLTP-like"/>
</dbReference>
<dbReference type="InterPro" id="IPR036312">
    <property type="entry name" value="Bifun_inhib/LTP/seed_sf"/>
</dbReference>
<reference evidence="6 7" key="1">
    <citation type="submission" date="2018-02" db="EMBL/GenBank/DDBJ databases">
        <title>Draft genome of wild Prunus yedoensis var. nudiflora.</title>
        <authorList>
            <person name="Baek S."/>
            <person name="Kim J.-H."/>
            <person name="Choi K."/>
            <person name="Kim G.-B."/>
            <person name="Cho A."/>
            <person name="Jang H."/>
            <person name="Shin C.-H."/>
            <person name="Yu H.-J."/>
            <person name="Mun J.-H."/>
        </authorList>
    </citation>
    <scope>NUCLEOTIDE SEQUENCE [LARGE SCALE GENOMIC DNA]</scope>
    <source>
        <strain evidence="7">cv. Jeju island</strain>
        <tissue evidence="6">Leaf</tissue>
    </source>
</reference>
<comment type="caution">
    <text evidence="6">The sequence shown here is derived from an EMBL/GenBank/DDBJ whole genome shotgun (WGS) entry which is preliminary data.</text>
</comment>
<sequence>MEAYKKLVVIVALVLLALAIESEALLVNNEQSFCRMTKEGLNACAPAVSGQNPLPPSALCCSALKMADFQCLCLFKKYSNLLSAYGIDPNLAMQLPAKCNLGQPIRC</sequence>
<proteinExistence type="predicted"/>
<dbReference type="STRING" id="2094558.A0A314Z1W1"/>
<feature type="domain" description="Bifunctional inhibitor/plant lipid transfer protein/seed storage helical" evidence="5">
    <location>
        <begin position="34"/>
        <end position="107"/>
    </location>
</feature>
<dbReference type="AlphaFoldDB" id="A0A314Z1W1"/>
<accession>A0A314Z1W1</accession>
<dbReference type="Proteomes" id="UP000250321">
    <property type="component" value="Unassembled WGS sequence"/>
</dbReference>
<dbReference type="OrthoDB" id="643149at2759"/>
<dbReference type="InterPro" id="IPR016140">
    <property type="entry name" value="Bifunc_inhib/LTP/seed_store"/>
</dbReference>
<dbReference type="SMART" id="SM00499">
    <property type="entry name" value="AAI"/>
    <property type="match status" value="1"/>
</dbReference>
<dbReference type="CDD" id="cd04660">
    <property type="entry name" value="nsLTP_like"/>
    <property type="match status" value="1"/>
</dbReference>
<keyword evidence="3" id="KW-0446">Lipid-binding</keyword>
<keyword evidence="2" id="KW-0813">Transport</keyword>
<dbReference type="InterPro" id="IPR039265">
    <property type="entry name" value="DIR1-like"/>
</dbReference>
<name>A0A314Z1W1_PRUYE</name>
<evidence type="ECO:0000256" key="4">
    <source>
        <dbReference type="SAM" id="SignalP"/>
    </source>
</evidence>
<dbReference type="PANTHER" id="PTHR33122:SF36">
    <property type="entry name" value="LIPID TRANSFER PROTEIN"/>
    <property type="match status" value="1"/>
</dbReference>
<dbReference type="SUPFAM" id="SSF47699">
    <property type="entry name" value="Bifunctional inhibitor/lipid-transfer protein/seed storage 2S albumin"/>
    <property type="match status" value="1"/>
</dbReference>
<protein>
    <submittedName>
        <fullName evidence="6">Putative lipid-transfer protein DIR1</fullName>
    </submittedName>
</protein>
<feature type="signal peptide" evidence="4">
    <location>
        <begin position="1"/>
        <end position="24"/>
    </location>
</feature>